<proteinExistence type="inferred from homology"/>
<dbReference type="GO" id="GO:0009636">
    <property type="term" value="P:response to toxic substance"/>
    <property type="evidence" value="ECO:0007669"/>
    <property type="project" value="UniProtKB-KW"/>
</dbReference>
<dbReference type="RefSeq" id="WP_179480024.1">
    <property type="nucleotide sequence ID" value="NZ_JACCFW010000001.1"/>
</dbReference>
<keyword evidence="3" id="KW-0216">Detoxification</keyword>
<dbReference type="PANTHER" id="PTHR42747:SF3">
    <property type="entry name" value="NITRONATE MONOOXYGENASE-RELATED"/>
    <property type="match status" value="1"/>
</dbReference>
<dbReference type="AlphaFoldDB" id="A0A853DCG2"/>
<evidence type="ECO:0000313" key="10">
    <source>
        <dbReference type="EMBL" id="NYJ74277.1"/>
    </source>
</evidence>
<dbReference type="PANTHER" id="PTHR42747">
    <property type="entry name" value="NITRONATE MONOOXYGENASE-RELATED"/>
    <property type="match status" value="1"/>
</dbReference>
<dbReference type="Gene3D" id="3.20.20.70">
    <property type="entry name" value="Aldolase class I"/>
    <property type="match status" value="1"/>
</dbReference>
<evidence type="ECO:0000256" key="4">
    <source>
        <dbReference type="ARBA" id="ARBA00022630"/>
    </source>
</evidence>
<evidence type="ECO:0000256" key="9">
    <source>
        <dbReference type="ARBA" id="ARBA00049401"/>
    </source>
</evidence>
<evidence type="ECO:0000256" key="1">
    <source>
        <dbReference type="ARBA" id="ARBA00001917"/>
    </source>
</evidence>
<keyword evidence="5" id="KW-0288">FMN</keyword>
<organism evidence="10 11">
    <name type="scientific">Allobranchiibius huperziae</name>
    <dbReference type="NCBI Taxonomy" id="1874116"/>
    <lineage>
        <taxon>Bacteria</taxon>
        <taxon>Bacillati</taxon>
        <taxon>Actinomycetota</taxon>
        <taxon>Actinomycetes</taxon>
        <taxon>Micrococcales</taxon>
        <taxon>Dermacoccaceae</taxon>
        <taxon>Allobranchiibius</taxon>
    </lineage>
</organism>
<evidence type="ECO:0000313" key="11">
    <source>
        <dbReference type="Proteomes" id="UP000571817"/>
    </source>
</evidence>
<name>A0A853DCG2_9MICO</name>
<protein>
    <recommendedName>
        <fullName evidence="8">Propionate 3-nitronate monooxygenase</fullName>
    </recommendedName>
</protein>
<evidence type="ECO:0000256" key="3">
    <source>
        <dbReference type="ARBA" id="ARBA00022575"/>
    </source>
</evidence>
<dbReference type="EMBL" id="JACCFW010000001">
    <property type="protein sequence ID" value="NYJ74277.1"/>
    <property type="molecule type" value="Genomic_DNA"/>
</dbReference>
<accession>A0A853DCG2</accession>
<sequence length="343" mass="35800">MIPFPALQRPVVAAPMAGGPSTPELVAAVCAAGGTGFLAAGYRSPEDVTRQIERTRELTDRPFGVNVFVPAPPDEQPGSSAQQAVLRYGDRLAPLARQLQVELPRVDWADDDAYEDKITALVQARVPLASFTFGVPDGEVVERLHGVGSCVVVTVTDPDEATRAARGGADALVVQGYAAGGHRGTHAVQTIPFDREWAEILRETRTVTSLPVLVAGGVMGNREARLALDAGAIGVQCGTAFLLTDEAGTSAAHRAGLTEPSLDQSVVTRAFSGRPARGLRNEFVDRYGDAAPAVYPGVNQLTAPLRAAAARLEDPQGVALWAGSGWASARTGPAVDVVARIAG</sequence>
<dbReference type="GO" id="GO:0018580">
    <property type="term" value="F:nitronate monooxygenase activity"/>
    <property type="evidence" value="ECO:0007669"/>
    <property type="project" value="InterPro"/>
</dbReference>
<dbReference type="Pfam" id="PF03060">
    <property type="entry name" value="NMO"/>
    <property type="match status" value="1"/>
</dbReference>
<keyword evidence="7 10" id="KW-0503">Monooxygenase</keyword>
<dbReference type="Proteomes" id="UP000571817">
    <property type="component" value="Unassembled WGS sequence"/>
</dbReference>
<comment type="cofactor">
    <cofactor evidence="1">
        <name>FMN</name>
        <dbReference type="ChEBI" id="CHEBI:58210"/>
    </cofactor>
</comment>
<dbReference type="InterPro" id="IPR013785">
    <property type="entry name" value="Aldolase_TIM"/>
</dbReference>
<keyword evidence="11" id="KW-1185">Reference proteome</keyword>
<keyword evidence="4" id="KW-0285">Flavoprotein</keyword>
<evidence type="ECO:0000256" key="2">
    <source>
        <dbReference type="ARBA" id="ARBA00009881"/>
    </source>
</evidence>
<dbReference type="SUPFAM" id="SSF51412">
    <property type="entry name" value="Inosine monophosphate dehydrogenase (IMPDH)"/>
    <property type="match status" value="1"/>
</dbReference>
<comment type="catalytic activity">
    <reaction evidence="9">
        <text>3 propionate 3-nitronate + 3 O2 + H2O = 3 3-oxopropanoate + 2 nitrate + nitrite + H2O2 + 3 H(+)</text>
        <dbReference type="Rhea" id="RHEA:57332"/>
        <dbReference type="ChEBI" id="CHEBI:15377"/>
        <dbReference type="ChEBI" id="CHEBI:15378"/>
        <dbReference type="ChEBI" id="CHEBI:15379"/>
        <dbReference type="ChEBI" id="CHEBI:16240"/>
        <dbReference type="ChEBI" id="CHEBI:16301"/>
        <dbReference type="ChEBI" id="CHEBI:17632"/>
        <dbReference type="ChEBI" id="CHEBI:33190"/>
        <dbReference type="ChEBI" id="CHEBI:136067"/>
    </reaction>
</comment>
<keyword evidence="6 10" id="KW-0560">Oxidoreductase</keyword>
<comment type="caution">
    <text evidence="10">The sequence shown here is derived from an EMBL/GenBank/DDBJ whole genome shotgun (WGS) entry which is preliminary data.</text>
</comment>
<evidence type="ECO:0000256" key="8">
    <source>
        <dbReference type="ARBA" id="ARBA00031155"/>
    </source>
</evidence>
<comment type="similarity">
    <text evidence="2">Belongs to the nitronate monooxygenase family. NMO class I subfamily.</text>
</comment>
<dbReference type="InterPro" id="IPR004136">
    <property type="entry name" value="NMO"/>
</dbReference>
<reference evidence="10 11" key="1">
    <citation type="submission" date="2020-07" db="EMBL/GenBank/DDBJ databases">
        <title>Sequencing the genomes of 1000 actinobacteria strains.</title>
        <authorList>
            <person name="Klenk H.-P."/>
        </authorList>
    </citation>
    <scope>NUCLEOTIDE SEQUENCE [LARGE SCALE GENOMIC DNA]</scope>
    <source>
        <strain evidence="10 11">DSM 29531</strain>
    </source>
</reference>
<evidence type="ECO:0000256" key="7">
    <source>
        <dbReference type="ARBA" id="ARBA00023033"/>
    </source>
</evidence>
<evidence type="ECO:0000256" key="6">
    <source>
        <dbReference type="ARBA" id="ARBA00023002"/>
    </source>
</evidence>
<evidence type="ECO:0000256" key="5">
    <source>
        <dbReference type="ARBA" id="ARBA00022643"/>
    </source>
</evidence>
<gene>
    <name evidence="10" type="ORF">HNR15_001240</name>
</gene>
<dbReference type="CDD" id="cd04730">
    <property type="entry name" value="NPD_like"/>
    <property type="match status" value="1"/>
</dbReference>